<gene>
    <name evidence="2" type="ORF">H7F21_13100</name>
</gene>
<name>A0A842IXM0_9FLAO</name>
<sequence length="180" mass="20442">MNDALQTMINNMPEKTGKSLEEWKHILKAKAFAKHSESVNFLKNEHGVTHGFANTIVTLSKEDNNSDEDLVTNQYKGKESLFPIYKKLLPIVKDFGSDVTITPKKTSVSVIRKRQFVLIKPATKTRIDLGLKLPHKPITERLENSGPFGTMCSHRVQITSIDDIDDELITWMKEAYEKAN</sequence>
<dbReference type="InterPro" id="IPR025629">
    <property type="entry name" value="DUF4287"/>
</dbReference>
<dbReference type="InterPro" id="IPR043714">
    <property type="entry name" value="DUF5655"/>
</dbReference>
<dbReference type="RefSeq" id="WP_185789754.1">
    <property type="nucleotide sequence ID" value="NZ_JACLCP010000004.1"/>
</dbReference>
<accession>A0A842IXM0</accession>
<evidence type="ECO:0000259" key="1">
    <source>
        <dbReference type="Pfam" id="PF18899"/>
    </source>
</evidence>
<feature type="domain" description="DUF5655" evidence="1">
    <location>
        <begin position="72"/>
        <end position="177"/>
    </location>
</feature>
<protein>
    <submittedName>
        <fullName evidence="2">DUF4287 domain-containing protein</fullName>
    </submittedName>
</protein>
<dbReference type="Pfam" id="PF14117">
    <property type="entry name" value="DUF4287"/>
    <property type="match status" value="1"/>
</dbReference>
<dbReference type="Pfam" id="PF18899">
    <property type="entry name" value="DUF5655"/>
    <property type="match status" value="1"/>
</dbReference>
<evidence type="ECO:0000313" key="2">
    <source>
        <dbReference type="EMBL" id="MBC2846037.1"/>
    </source>
</evidence>
<reference evidence="2" key="1">
    <citation type="submission" date="2020-08" db="EMBL/GenBank/DDBJ databases">
        <title>Winogradskyella ouciana sp. nov., isolated from the hadal seawater of the Mariana Trench.</title>
        <authorList>
            <person name="He X."/>
        </authorList>
    </citation>
    <scope>NUCLEOTIDE SEQUENCE [LARGE SCALE GENOMIC DNA]</scope>
    <source>
        <strain evidence="2">KCTC 52348</strain>
    </source>
</reference>
<organism evidence="2 3">
    <name type="scientific">Winogradskyella flava</name>
    <dbReference type="NCBI Taxonomy" id="1884876"/>
    <lineage>
        <taxon>Bacteria</taxon>
        <taxon>Pseudomonadati</taxon>
        <taxon>Bacteroidota</taxon>
        <taxon>Flavobacteriia</taxon>
        <taxon>Flavobacteriales</taxon>
        <taxon>Flavobacteriaceae</taxon>
        <taxon>Winogradskyella</taxon>
    </lineage>
</organism>
<dbReference type="AlphaFoldDB" id="A0A842IXM0"/>
<evidence type="ECO:0000313" key="3">
    <source>
        <dbReference type="Proteomes" id="UP000533900"/>
    </source>
</evidence>
<comment type="caution">
    <text evidence="2">The sequence shown here is derived from an EMBL/GenBank/DDBJ whole genome shotgun (WGS) entry which is preliminary data.</text>
</comment>
<dbReference type="Proteomes" id="UP000533900">
    <property type="component" value="Unassembled WGS sequence"/>
</dbReference>
<proteinExistence type="predicted"/>
<keyword evidence="3" id="KW-1185">Reference proteome</keyword>
<dbReference type="EMBL" id="JACLCP010000004">
    <property type="protein sequence ID" value="MBC2846037.1"/>
    <property type="molecule type" value="Genomic_DNA"/>
</dbReference>